<dbReference type="AlphaFoldDB" id="A0A3N4LPF7"/>
<keyword evidence="2" id="KW-0285">Flavoprotein</keyword>
<dbReference type="PROSITE" id="PS51387">
    <property type="entry name" value="FAD_PCMH"/>
    <property type="match status" value="1"/>
</dbReference>
<comment type="similarity">
    <text evidence="1">Belongs to the oxygen-dependent FAD-linked oxidoreductase family.</text>
</comment>
<dbReference type="InterPro" id="IPR016169">
    <property type="entry name" value="FAD-bd_PCMH_sub2"/>
</dbReference>
<dbReference type="InterPro" id="IPR016166">
    <property type="entry name" value="FAD-bd_PCMH"/>
</dbReference>
<dbReference type="GO" id="GO:0071949">
    <property type="term" value="F:FAD binding"/>
    <property type="evidence" value="ECO:0007669"/>
    <property type="project" value="InterPro"/>
</dbReference>
<sequence length="359" mass="39616">MSTITDGVLVALTKLKTLELAEDKKSVLVGPGLQWGDVYRYLLPHNVFVVGGRITNVGVPGFLLGGGISYLGSRWGFGMDNVEEFEVVLADSSVVRANKRSHLDLFWALKGGSSNFGIVTSFRLTAHPITGKAWIGKFAYSTATDPDTGKRNHMETVLDKLQAFVDKNDDTSGVLPLFMYVPQHGGPIGDISVIKLDVEGKMEMGAGSIQGEYGPTPDMIHVPKLFKDMTEEIPPMMGAWNISHPYQLTLAMNPDAPDGFRIDDGLPLYMSVATCQTVQTMKYKHYRHKEASTLIRGYDIIHSTSRPNFAKGVCTPLGPPDLSDPLRTPPHLRRGSWEFELISFQRSRVESYTQVVDLV</sequence>
<protein>
    <submittedName>
        <fullName evidence="6">FAD-binding domain-containing protein</fullName>
    </submittedName>
</protein>
<reference evidence="6 7" key="1">
    <citation type="journal article" date="2018" name="Nat. Ecol. Evol.">
        <title>Pezizomycetes genomes reveal the molecular basis of ectomycorrhizal truffle lifestyle.</title>
        <authorList>
            <person name="Murat C."/>
            <person name="Payen T."/>
            <person name="Noel B."/>
            <person name="Kuo A."/>
            <person name="Morin E."/>
            <person name="Chen J."/>
            <person name="Kohler A."/>
            <person name="Krizsan K."/>
            <person name="Balestrini R."/>
            <person name="Da Silva C."/>
            <person name="Montanini B."/>
            <person name="Hainaut M."/>
            <person name="Levati E."/>
            <person name="Barry K.W."/>
            <person name="Belfiori B."/>
            <person name="Cichocki N."/>
            <person name="Clum A."/>
            <person name="Dockter R.B."/>
            <person name="Fauchery L."/>
            <person name="Guy J."/>
            <person name="Iotti M."/>
            <person name="Le Tacon F."/>
            <person name="Lindquist E.A."/>
            <person name="Lipzen A."/>
            <person name="Malagnac F."/>
            <person name="Mello A."/>
            <person name="Molinier V."/>
            <person name="Miyauchi S."/>
            <person name="Poulain J."/>
            <person name="Riccioni C."/>
            <person name="Rubini A."/>
            <person name="Sitrit Y."/>
            <person name="Splivallo R."/>
            <person name="Traeger S."/>
            <person name="Wang M."/>
            <person name="Zifcakova L."/>
            <person name="Wipf D."/>
            <person name="Zambonelli A."/>
            <person name="Paolocci F."/>
            <person name="Nowrousian M."/>
            <person name="Ottonello S."/>
            <person name="Baldrian P."/>
            <person name="Spatafora J.W."/>
            <person name="Henrissat B."/>
            <person name="Nagy L.G."/>
            <person name="Aury J.M."/>
            <person name="Wincker P."/>
            <person name="Grigoriev I.V."/>
            <person name="Bonfante P."/>
            <person name="Martin F.M."/>
        </authorList>
    </citation>
    <scope>NUCLEOTIDE SEQUENCE [LARGE SCALE GENOMIC DNA]</scope>
    <source>
        <strain evidence="6 7">ATCC MYA-4762</strain>
    </source>
</reference>
<dbReference type="EMBL" id="ML121551">
    <property type="protein sequence ID" value="RPB22561.1"/>
    <property type="molecule type" value="Genomic_DNA"/>
</dbReference>
<dbReference type="Proteomes" id="UP000267821">
    <property type="component" value="Unassembled WGS sequence"/>
</dbReference>
<evidence type="ECO:0000259" key="5">
    <source>
        <dbReference type="PROSITE" id="PS51387"/>
    </source>
</evidence>
<keyword evidence="4" id="KW-0560">Oxidoreductase</keyword>
<evidence type="ECO:0000256" key="3">
    <source>
        <dbReference type="ARBA" id="ARBA00022827"/>
    </source>
</evidence>
<name>A0A3N4LPF7_9PEZI</name>
<evidence type="ECO:0000313" key="7">
    <source>
        <dbReference type="Proteomes" id="UP000267821"/>
    </source>
</evidence>
<organism evidence="6 7">
    <name type="scientific">Terfezia boudieri ATCC MYA-4762</name>
    <dbReference type="NCBI Taxonomy" id="1051890"/>
    <lineage>
        <taxon>Eukaryota</taxon>
        <taxon>Fungi</taxon>
        <taxon>Dikarya</taxon>
        <taxon>Ascomycota</taxon>
        <taxon>Pezizomycotina</taxon>
        <taxon>Pezizomycetes</taxon>
        <taxon>Pezizales</taxon>
        <taxon>Pezizaceae</taxon>
        <taxon>Terfezia</taxon>
    </lineage>
</organism>
<dbReference type="SUPFAM" id="SSF56176">
    <property type="entry name" value="FAD-binding/transporter-associated domain-like"/>
    <property type="match status" value="1"/>
</dbReference>
<dbReference type="STRING" id="1051890.A0A3N4LPF7"/>
<dbReference type="GO" id="GO:0016491">
    <property type="term" value="F:oxidoreductase activity"/>
    <property type="evidence" value="ECO:0007669"/>
    <property type="project" value="UniProtKB-KW"/>
</dbReference>
<evidence type="ECO:0000256" key="1">
    <source>
        <dbReference type="ARBA" id="ARBA00005466"/>
    </source>
</evidence>
<dbReference type="Gene3D" id="3.30.465.10">
    <property type="match status" value="1"/>
</dbReference>
<dbReference type="InterPro" id="IPR036318">
    <property type="entry name" value="FAD-bd_PCMH-like_sf"/>
</dbReference>
<dbReference type="Pfam" id="PF01565">
    <property type="entry name" value="FAD_binding_4"/>
    <property type="match status" value="1"/>
</dbReference>
<evidence type="ECO:0000313" key="6">
    <source>
        <dbReference type="EMBL" id="RPB22561.1"/>
    </source>
</evidence>
<proteinExistence type="inferred from homology"/>
<dbReference type="InterPro" id="IPR006094">
    <property type="entry name" value="Oxid_FAD_bind_N"/>
</dbReference>
<dbReference type="PANTHER" id="PTHR42973:SF13">
    <property type="entry name" value="FAD-BINDING PCMH-TYPE DOMAIN-CONTAINING PROTEIN"/>
    <property type="match status" value="1"/>
</dbReference>
<feature type="domain" description="FAD-binding PCMH-type" evidence="5">
    <location>
        <begin position="1"/>
        <end position="129"/>
    </location>
</feature>
<dbReference type="InterPro" id="IPR050416">
    <property type="entry name" value="FAD-linked_Oxidoreductase"/>
</dbReference>
<evidence type="ECO:0000256" key="4">
    <source>
        <dbReference type="ARBA" id="ARBA00023002"/>
    </source>
</evidence>
<dbReference type="OrthoDB" id="2151789at2759"/>
<accession>A0A3N4LPF7</accession>
<dbReference type="InParanoid" id="A0A3N4LPF7"/>
<keyword evidence="7" id="KW-1185">Reference proteome</keyword>
<dbReference type="PANTHER" id="PTHR42973">
    <property type="entry name" value="BINDING OXIDOREDUCTASE, PUTATIVE (AFU_ORTHOLOGUE AFUA_1G17690)-RELATED"/>
    <property type="match status" value="1"/>
</dbReference>
<evidence type="ECO:0000256" key="2">
    <source>
        <dbReference type="ARBA" id="ARBA00022630"/>
    </source>
</evidence>
<gene>
    <name evidence="6" type="ORF">L211DRAFT_850581</name>
</gene>
<keyword evidence="3" id="KW-0274">FAD</keyword>